<feature type="transmembrane region" description="Helical" evidence="7">
    <location>
        <begin position="204"/>
        <end position="224"/>
    </location>
</feature>
<keyword evidence="3" id="KW-1003">Cell membrane</keyword>
<evidence type="ECO:0000313" key="9">
    <source>
        <dbReference type="Proteomes" id="UP000831817"/>
    </source>
</evidence>
<dbReference type="PANTHER" id="PTHR43549">
    <property type="entry name" value="MULTIDRUG RESISTANCE PROTEIN YPNP-RELATED"/>
    <property type="match status" value="1"/>
</dbReference>
<evidence type="ECO:0000256" key="7">
    <source>
        <dbReference type="SAM" id="Phobius"/>
    </source>
</evidence>
<dbReference type="PIRSF" id="PIRSF006603">
    <property type="entry name" value="DinF"/>
    <property type="match status" value="1"/>
</dbReference>
<name>A0ABN6PCW4_9EURY</name>
<evidence type="ECO:0000256" key="1">
    <source>
        <dbReference type="ARBA" id="ARBA00004651"/>
    </source>
</evidence>
<dbReference type="RefSeq" id="WP_248565139.1">
    <property type="nucleotide sequence ID" value="NZ_AP025698.1"/>
</dbReference>
<sequence length="460" mass="49805">MKKEEPEESKNETTGVAIITGDPKKAIWKLSGHLIIAMLLMSTYNLVDAIWVSGLGGEALAAIGFVTPLYMILVGLSNGLGAGAASTISRCIGAGDTRKMNNSAIHVIILTIIISAIITVMLEFFLGDLLLILGAKDAIGLAVVYARIVFAGTLFMLFNGSAYGILRGEGDTKRTMYAMIISSIINMILDPILIYLLGLGIAGAAWATLASQFIVSAVILYWFFQKRDTFTRLSLEYYRADFRVAKSILGVALPASVEFLVISGGVAILNIILVTVAGTDAVAVYSAGWRIVMIGLVPIISIGTGTITVAGVAYGAREYENLSIAHSYSIKLGILIATIMSVLTFIFAPYISRIFTYSPRTSHLAPVITEFLRVMCLFYIFMPPGLMSNSVFQGVGKGITSLILTVIRQLLFIVIFTYLLAICLNFGQAGAWWGIVAGDIVGSMIAYIWARLYIQRLRRR</sequence>
<dbReference type="InterPro" id="IPR048279">
    <property type="entry name" value="MdtK-like"/>
</dbReference>
<keyword evidence="6 7" id="KW-0472">Membrane</keyword>
<feature type="transmembrane region" description="Helical" evidence="7">
    <location>
        <begin position="34"/>
        <end position="53"/>
    </location>
</feature>
<accession>A0ABN6PCW4</accession>
<reference evidence="8 9" key="1">
    <citation type="submission" date="2022-04" db="EMBL/GenBank/DDBJ databases">
        <title>Complete genome of Methanothermobacter tenebrarum strain RMAS.</title>
        <authorList>
            <person name="Nakamura K."/>
            <person name="Oshima K."/>
            <person name="Hattori M."/>
            <person name="Kamagata Y."/>
            <person name="Takamizawa K."/>
        </authorList>
    </citation>
    <scope>NUCLEOTIDE SEQUENCE [LARGE SCALE GENOMIC DNA]</scope>
    <source>
        <strain evidence="8 9">RMAS</strain>
    </source>
</reference>
<evidence type="ECO:0000256" key="5">
    <source>
        <dbReference type="ARBA" id="ARBA00022989"/>
    </source>
</evidence>
<gene>
    <name evidence="8" type="ORF">MTTB_06920</name>
</gene>
<evidence type="ECO:0000313" key="8">
    <source>
        <dbReference type="EMBL" id="BDH79313.1"/>
    </source>
</evidence>
<feature type="transmembrane region" description="Helical" evidence="7">
    <location>
        <begin position="289"/>
        <end position="316"/>
    </location>
</feature>
<protein>
    <submittedName>
        <fullName evidence="8">MATE family efflux transporter</fullName>
    </submittedName>
</protein>
<feature type="transmembrane region" description="Helical" evidence="7">
    <location>
        <begin position="104"/>
        <end position="126"/>
    </location>
</feature>
<feature type="transmembrane region" description="Helical" evidence="7">
    <location>
        <begin position="59"/>
        <end position="83"/>
    </location>
</feature>
<feature type="transmembrane region" description="Helical" evidence="7">
    <location>
        <begin position="138"/>
        <end position="165"/>
    </location>
</feature>
<dbReference type="NCBIfam" id="TIGR00797">
    <property type="entry name" value="matE"/>
    <property type="match status" value="1"/>
</dbReference>
<dbReference type="InterPro" id="IPR002528">
    <property type="entry name" value="MATE_fam"/>
</dbReference>
<evidence type="ECO:0000256" key="2">
    <source>
        <dbReference type="ARBA" id="ARBA00022448"/>
    </source>
</evidence>
<keyword evidence="2" id="KW-0813">Transport</keyword>
<keyword evidence="9" id="KW-1185">Reference proteome</keyword>
<keyword evidence="4 7" id="KW-0812">Transmembrane</keyword>
<dbReference type="Pfam" id="PF01554">
    <property type="entry name" value="MatE"/>
    <property type="match status" value="2"/>
</dbReference>
<dbReference type="Proteomes" id="UP000831817">
    <property type="component" value="Chromosome"/>
</dbReference>
<feature type="transmembrane region" description="Helical" evidence="7">
    <location>
        <begin position="177"/>
        <end position="198"/>
    </location>
</feature>
<dbReference type="CDD" id="cd13147">
    <property type="entry name" value="MATE_MJ0709_like"/>
    <property type="match status" value="1"/>
</dbReference>
<dbReference type="EMBL" id="AP025698">
    <property type="protein sequence ID" value="BDH79313.1"/>
    <property type="molecule type" value="Genomic_DNA"/>
</dbReference>
<dbReference type="InterPro" id="IPR052031">
    <property type="entry name" value="Membrane_Transporter-Flippase"/>
</dbReference>
<evidence type="ECO:0000256" key="6">
    <source>
        <dbReference type="ARBA" id="ARBA00023136"/>
    </source>
</evidence>
<organism evidence="8 9">
    <name type="scientific">Methanothermobacter tenebrarum</name>
    <dbReference type="NCBI Taxonomy" id="680118"/>
    <lineage>
        <taxon>Archaea</taxon>
        <taxon>Methanobacteriati</taxon>
        <taxon>Methanobacteriota</taxon>
        <taxon>Methanomada group</taxon>
        <taxon>Methanobacteria</taxon>
        <taxon>Methanobacteriales</taxon>
        <taxon>Methanobacteriaceae</taxon>
        <taxon>Methanothermobacter</taxon>
    </lineage>
</organism>
<feature type="transmembrane region" description="Helical" evidence="7">
    <location>
        <begin position="244"/>
        <end position="277"/>
    </location>
</feature>
<evidence type="ECO:0000256" key="4">
    <source>
        <dbReference type="ARBA" id="ARBA00022692"/>
    </source>
</evidence>
<feature type="transmembrane region" description="Helical" evidence="7">
    <location>
        <begin position="433"/>
        <end position="454"/>
    </location>
</feature>
<proteinExistence type="predicted"/>
<dbReference type="PANTHER" id="PTHR43549:SF2">
    <property type="entry name" value="MULTIDRUG RESISTANCE PROTEIN NORM-RELATED"/>
    <property type="match status" value="1"/>
</dbReference>
<evidence type="ECO:0000256" key="3">
    <source>
        <dbReference type="ARBA" id="ARBA00022475"/>
    </source>
</evidence>
<comment type="subcellular location">
    <subcellularLocation>
        <location evidence="1">Cell membrane</location>
        <topology evidence="1">Multi-pass membrane protein</topology>
    </subcellularLocation>
</comment>
<dbReference type="GeneID" id="71965211"/>
<feature type="transmembrane region" description="Helical" evidence="7">
    <location>
        <begin position="402"/>
        <end position="427"/>
    </location>
</feature>
<feature type="transmembrane region" description="Helical" evidence="7">
    <location>
        <begin position="328"/>
        <end position="351"/>
    </location>
</feature>
<keyword evidence="5 7" id="KW-1133">Transmembrane helix</keyword>